<feature type="compositionally biased region" description="Polar residues" evidence="11">
    <location>
        <begin position="335"/>
        <end position="356"/>
    </location>
</feature>
<keyword evidence="12" id="KW-0812">Transmembrane</keyword>
<evidence type="ECO:0000313" key="15">
    <source>
        <dbReference type="Proteomes" id="UP000053257"/>
    </source>
</evidence>
<evidence type="ECO:0000256" key="2">
    <source>
        <dbReference type="ARBA" id="ARBA00004589"/>
    </source>
</evidence>
<dbReference type="GO" id="GO:0071970">
    <property type="term" value="P:fungal-type cell wall (1-&gt;3)-beta-D-glucan biosynthetic process"/>
    <property type="evidence" value="ECO:0007669"/>
    <property type="project" value="TreeGrafter"/>
</dbReference>
<evidence type="ECO:0000256" key="6">
    <source>
        <dbReference type="ARBA" id="ARBA00023136"/>
    </source>
</evidence>
<keyword evidence="7" id="KW-1015">Disulfide bond</keyword>
<dbReference type="Gene3D" id="1.20.58.1040">
    <property type="match status" value="1"/>
</dbReference>
<keyword evidence="10" id="KW-0808">Transferase</keyword>
<dbReference type="InterPro" id="IPR012946">
    <property type="entry name" value="X8"/>
</dbReference>
<keyword evidence="12" id="KW-1133">Transmembrane helix</keyword>
<evidence type="ECO:0000313" key="14">
    <source>
        <dbReference type="EMBL" id="KIP06913.1"/>
    </source>
</evidence>
<dbReference type="Gene3D" id="3.20.20.80">
    <property type="entry name" value="Glycosidases"/>
    <property type="match status" value="1"/>
</dbReference>
<gene>
    <name evidence="14" type="ORF">PHLGIDRAFT_106323</name>
</gene>
<feature type="signal peptide" evidence="10">
    <location>
        <begin position="1"/>
        <end position="22"/>
    </location>
</feature>
<evidence type="ECO:0000256" key="3">
    <source>
        <dbReference type="ARBA" id="ARBA00007528"/>
    </source>
</evidence>
<dbReference type="SUPFAM" id="SSF51445">
    <property type="entry name" value="(Trans)glycosidases"/>
    <property type="match status" value="1"/>
</dbReference>
<dbReference type="EMBL" id="KN840507">
    <property type="protein sequence ID" value="KIP06913.1"/>
    <property type="molecule type" value="Genomic_DNA"/>
</dbReference>
<organism evidence="14 15">
    <name type="scientific">Phlebiopsis gigantea (strain 11061_1 CR5-6)</name>
    <name type="common">White-rot fungus</name>
    <name type="synonym">Peniophora gigantea</name>
    <dbReference type="NCBI Taxonomy" id="745531"/>
    <lineage>
        <taxon>Eukaryota</taxon>
        <taxon>Fungi</taxon>
        <taxon>Dikarya</taxon>
        <taxon>Basidiomycota</taxon>
        <taxon>Agaricomycotina</taxon>
        <taxon>Agaricomycetes</taxon>
        <taxon>Polyporales</taxon>
        <taxon>Phanerochaetaceae</taxon>
        <taxon>Phlebiopsis</taxon>
    </lineage>
</organism>
<evidence type="ECO:0000256" key="11">
    <source>
        <dbReference type="SAM" id="MobiDB-lite"/>
    </source>
</evidence>
<evidence type="ECO:0000256" key="9">
    <source>
        <dbReference type="ARBA" id="ARBA00023288"/>
    </source>
</evidence>
<evidence type="ECO:0000256" key="12">
    <source>
        <dbReference type="SAM" id="Phobius"/>
    </source>
</evidence>
<evidence type="ECO:0000256" key="1">
    <source>
        <dbReference type="ARBA" id="ARBA00004196"/>
    </source>
</evidence>
<keyword evidence="4 10" id="KW-0336">GPI-anchor</keyword>
<feature type="transmembrane region" description="Helical" evidence="12">
    <location>
        <begin position="535"/>
        <end position="554"/>
    </location>
</feature>
<dbReference type="InterPro" id="IPR004886">
    <property type="entry name" value="Glucanosyltransferase"/>
</dbReference>
<dbReference type="OrthoDB" id="421038at2759"/>
<keyword evidence="5 10" id="KW-0732">Signal</keyword>
<dbReference type="GO" id="GO:0005886">
    <property type="term" value="C:plasma membrane"/>
    <property type="evidence" value="ECO:0007669"/>
    <property type="project" value="UniProtKB-SubCell"/>
</dbReference>
<dbReference type="HOGENOM" id="CLU_021855_2_2_1"/>
<evidence type="ECO:0000256" key="4">
    <source>
        <dbReference type="ARBA" id="ARBA00022622"/>
    </source>
</evidence>
<dbReference type="EC" id="2.4.1.-" evidence="10"/>
<evidence type="ECO:0000256" key="7">
    <source>
        <dbReference type="ARBA" id="ARBA00023157"/>
    </source>
</evidence>
<dbReference type="GO" id="GO:0098552">
    <property type="term" value="C:side of membrane"/>
    <property type="evidence" value="ECO:0007669"/>
    <property type="project" value="UniProtKB-KW"/>
</dbReference>
<dbReference type="PANTHER" id="PTHR31468">
    <property type="entry name" value="1,3-BETA-GLUCANOSYLTRANSFERASE GAS1"/>
    <property type="match status" value="1"/>
</dbReference>
<dbReference type="STRING" id="745531.A0A0C3PKP3"/>
<evidence type="ECO:0000259" key="13">
    <source>
        <dbReference type="SMART" id="SM00768"/>
    </source>
</evidence>
<proteinExistence type="inferred from homology"/>
<sequence>MRRASRLAYFLVASAALAGVSAVQKVTRQGRYLYKADGSRFYIKGVAYQPQGTVNPDDPNNAFGEPDSFIDALANSTGCSRDLPFLQQLEVNTIRAYSVNSSLNHDDCMNALSQAGIYTIIDLSLPVNGSIDRDSPAWTTNLLDLYINTIDTFSKYDNVLAYNVGNEVITTANATAAAAFIKAAARDVKAYLSVPSSALVGYAAIDADDSWLVPFANYLSCDPSGSNDGDTALDLFGLNNYEWCGDSQPSVYNNKNGAFAGYNVAAYFSEYGNVQCPPRLWTEVGTLFSEPMTDIWSGGIAFSYFPAQSAAGQFGMVNISSDGTTVTTGDDFNRLKTQYGQTSPPNSPSASGSTTFPACPTQNSTFLASTTLPPTPNDAGCNCLNSAFACRFTPTVADPSSIIGVLINQACGDLGGAGGSCDAIAANGTSGVYGAVSFCDASTKLSYVMDAFYEATNSNAQSCDFAGNATVNSQAPSNSAAVASAISACLAAVPSTFTPSAPASTSGGAAATGSSGSGSGSGNADSGALAFDAPAVVGVLVSAVFSVLGGLLVLA</sequence>
<keyword evidence="9 10" id="KW-0449">Lipoprotein</keyword>
<dbReference type="Proteomes" id="UP000053257">
    <property type="component" value="Unassembled WGS sequence"/>
</dbReference>
<dbReference type="AlphaFoldDB" id="A0A0C3PKP3"/>
<evidence type="ECO:0000256" key="8">
    <source>
        <dbReference type="ARBA" id="ARBA00023180"/>
    </source>
</evidence>
<protein>
    <recommendedName>
        <fullName evidence="10">1,3-beta-glucanosyltransferase</fullName>
        <ecNumber evidence="10">2.4.1.-</ecNumber>
    </recommendedName>
</protein>
<dbReference type="GO" id="GO:0042124">
    <property type="term" value="F:1,3-beta-glucanosyltransferase activity"/>
    <property type="evidence" value="ECO:0007669"/>
    <property type="project" value="TreeGrafter"/>
</dbReference>
<keyword evidence="6 10" id="KW-0472">Membrane</keyword>
<dbReference type="GO" id="GO:0031505">
    <property type="term" value="P:fungal-type cell wall organization"/>
    <property type="evidence" value="ECO:0007669"/>
    <property type="project" value="TreeGrafter"/>
</dbReference>
<feature type="region of interest" description="Disordered" evidence="11">
    <location>
        <begin position="334"/>
        <end position="356"/>
    </location>
</feature>
<keyword evidence="8" id="KW-0325">Glycoprotein</keyword>
<evidence type="ECO:0000256" key="10">
    <source>
        <dbReference type="RuleBase" id="RU361209"/>
    </source>
</evidence>
<dbReference type="SMART" id="SM00768">
    <property type="entry name" value="X8"/>
    <property type="match status" value="1"/>
</dbReference>
<dbReference type="Pfam" id="PF03198">
    <property type="entry name" value="Glyco_hydro_72"/>
    <property type="match status" value="1"/>
</dbReference>
<reference evidence="14 15" key="1">
    <citation type="journal article" date="2014" name="PLoS Genet.">
        <title>Analysis of the Phlebiopsis gigantea genome, transcriptome and secretome provides insight into its pioneer colonization strategies of wood.</title>
        <authorList>
            <person name="Hori C."/>
            <person name="Ishida T."/>
            <person name="Igarashi K."/>
            <person name="Samejima M."/>
            <person name="Suzuki H."/>
            <person name="Master E."/>
            <person name="Ferreira P."/>
            <person name="Ruiz-Duenas F.J."/>
            <person name="Held B."/>
            <person name="Canessa P."/>
            <person name="Larrondo L.F."/>
            <person name="Schmoll M."/>
            <person name="Druzhinina I.S."/>
            <person name="Kubicek C.P."/>
            <person name="Gaskell J.A."/>
            <person name="Kersten P."/>
            <person name="St John F."/>
            <person name="Glasner J."/>
            <person name="Sabat G."/>
            <person name="Splinter BonDurant S."/>
            <person name="Syed K."/>
            <person name="Yadav J."/>
            <person name="Mgbeahuruike A.C."/>
            <person name="Kovalchuk A."/>
            <person name="Asiegbu F.O."/>
            <person name="Lackner G."/>
            <person name="Hoffmeister D."/>
            <person name="Rencoret J."/>
            <person name="Gutierrez A."/>
            <person name="Sun H."/>
            <person name="Lindquist E."/>
            <person name="Barry K."/>
            <person name="Riley R."/>
            <person name="Grigoriev I.V."/>
            <person name="Henrissat B."/>
            <person name="Kues U."/>
            <person name="Berka R.M."/>
            <person name="Martinez A.T."/>
            <person name="Covert S.F."/>
            <person name="Blanchette R.A."/>
            <person name="Cullen D."/>
        </authorList>
    </citation>
    <scope>NUCLEOTIDE SEQUENCE [LARGE SCALE GENOMIC DNA]</scope>
    <source>
        <strain evidence="14 15">11061_1 CR5-6</strain>
    </source>
</reference>
<comment type="similarity">
    <text evidence="3 10">Belongs to the glycosyl hydrolase 72 family.</text>
</comment>
<accession>A0A0C3PKP3</accession>
<feature type="domain" description="X8" evidence="13">
    <location>
        <begin position="388"/>
        <end position="491"/>
    </location>
</feature>
<feature type="chain" id="PRO_5005111152" description="1,3-beta-glucanosyltransferase" evidence="10">
    <location>
        <begin position="23"/>
        <end position="555"/>
    </location>
</feature>
<dbReference type="PANTHER" id="PTHR31468:SF2">
    <property type="entry name" value="1,3-BETA-GLUCANOSYLTRANSFERASE GAS1"/>
    <property type="match status" value="1"/>
</dbReference>
<comment type="function">
    <text evidence="10">Splits internally a 1,3-beta-glucan molecule and transfers the newly generated reducing end (the donor) to the non-reducing end of another 1,3-beta-glucan molecule (the acceptor) forming a 1,3-beta linkage, resulting in the elongation of 1,3-beta-glucan chains in the cell wall.</text>
</comment>
<comment type="subcellular location">
    <subcellularLocation>
        <location evidence="1">Cell envelope</location>
    </subcellularLocation>
    <subcellularLocation>
        <location evidence="10">Cell membrane</location>
        <topology evidence="10">Lipid-anchor</topology>
        <topology evidence="10">GPI-anchor</topology>
    </subcellularLocation>
    <subcellularLocation>
        <location evidence="2">Membrane</location>
        <topology evidence="2">Lipid-anchor</topology>
        <topology evidence="2">GPI-anchor</topology>
    </subcellularLocation>
</comment>
<keyword evidence="15" id="KW-1185">Reference proteome</keyword>
<name>A0A0C3PKP3_PHLG1</name>
<evidence type="ECO:0000256" key="5">
    <source>
        <dbReference type="ARBA" id="ARBA00022729"/>
    </source>
</evidence>
<dbReference type="InterPro" id="IPR017853">
    <property type="entry name" value="GH"/>
</dbReference>
<dbReference type="Pfam" id="PF07983">
    <property type="entry name" value="X8"/>
    <property type="match status" value="1"/>
</dbReference>